<reference evidence="6 7" key="1">
    <citation type="submission" date="2020-08" db="EMBL/GenBank/DDBJ databases">
        <title>Genomic Encyclopedia of Type Strains, Phase IV (KMG-V): Genome sequencing to study the core and pangenomes of soil and plant-associated prokaryotes.</title>
        <authorList>
            <person name="Whitman W."/>
        </authorList>
    </citation>
    <scope>NUCLEOTIDE SEQUENCE [LARGE SCALE GENOMIC DNA]</scope>
    <source>
        <strain evidence="6 7">JPY162</strain>
    </source>
</reference>
<feature type="transmembrane region" description="Helical" evidence="4">
    <location>
        <begin position="142"/>
        <end position="163"/>
    </location>
</feature>
<dbReference type="CDD" id="cd17324">
    <property type="entry name" value="MFS_NepI_like"/>
    <property type="match status" value="1"/>
</dbReference>
<feature type="transmembrane region" description="Helical" evidence="4">
    <location>
        <begin position="86"/>
        <end position="106"/>
    </location>
</feature>
<evidence type="ECO:0000256" key="1">
    <source>
        <dbReference type="ARBA" id="ARBA00022692"/>
    </source>
</evidence>
<dbReference type="AlphaFoldDB" id="A0A7W8P6Q8"/>
<dbReference type="InterPro" id="IPR020846">
    <property type="entry name" value="MFS_dom"/>
</dbReference>
<evidence type="ECO:0000259" key="5">
    <source>
        <dbReference type="PROSITE" id="PS50850"/>
    </source>
</evidence>
<evidence type="ECO:0000256" key="2">
    <source>
        <dbReference type="ARBA" id="ARBA00022989"/>
    </source>
</evidence>
<feature type="domain" description="Major facilitator superfamily (MFS) profile" evidence="5">
    <location>
        <begin position="47"/>
        <end position="446"/>
    </location>
</feature>
<feature type="transmembrane region" description="Helical" evidence="4">
    <location>
        <begin position="200"/>
        <end position="221"/>
    </location>
</feature>
<evidence type="ECO:0000313" key="7">
    <source>
        <dbReference type="Proteomes" id="UP000592820"/>
    </source>
</evidence>
<keyword evidence="1 4" id="KW-0812">Transmembrane</keyword>
<dbReference type="PANTHER" id="PTHR42910">
    <property type="entry name" value="TRANSPORTER SCO4007-RELATED"/>
    <property type="match status" value="1"/>
</dbReference>
<evidence type="ECO:0000256" key="3">
    <source>
        <dbReference type="ARBA" id="ARBA00023136"/>
    </source>
</evidence>
<dbReference type="Gene3D" id="1.20.1250.20">
    <property type="entry name" value="MFS general substrate transporter like domains"/>
    <property type="match status" value="1"/>
</dbReference>
<accession>A0A7W8P6Q8</accession>
<feature type="transmembrane region" description="Helical" evidence="4">
    <location>
        <begin position="118"/>
        <end position="136"/>
    </location>
</feature>
<feature type="transmembrane region" description="Helical" evidence="4">
    <location>
        <begin position="417"/>
        <end position="438"/>
    </location>
</feature>
<dbReference type="EMBL" id="JACHDE010000015">
    <property type="protein sequence ID" value="MBB5403693.1"/>
    <property type="molecule type" value="Genomic_DNA"/>
</dbReference>
<feature type="transmembrane region" description="Helical" evidence="4">
    <location>
        <begin position="53"/>
        <end position="74"/>
    </location>
</feature>
<dbReference type="PANTHER" id="PTHR42910:SF1">
    <property type="entry name" value="MAJOR FACILITATOR SUPERFAMILY (MFS) PROFILE DOMAIN-CONTAINING PROTEIN"/>
    <property type="match status" value="1"/>
</dbReference>
<comment type="caution">
    <text evidence="6">The sequence shown here is derived from an EMBL/GenBank/DDBJ whole genome shotgun (WGS) entry which is preliminary data.</text>
</comment>
<dbReference type="Pfam" id="PF07690">
    <property type="entry name" value="MFS_1"/>
    <property type="match status" value="1"/>
</dbReference>
<proteinExistence type="predicted"/>
<protein>
    <submittedName>
        <fullName evidence="6">Putative MFS family arabinose efflux permease</fullName>
    </submittedName>
</protein>
<gene>
    <name evidence="6" type="ORF">HDG41_005783</name>
</gene>
<feature type="transmembrane region" description="Helical" evidence="4">
    <location>
        <begin position="352"/>
        <end position="370"/>
    </location>
</feature>
<dbReference type="InterPro" id="IPR036259">
    <property type="entry name" value="MFS_trans_sf"/>
</dbReference>
<evidence type="ECO:0000256" key="4">
    <source>
        <dbReference type="SAM" id="Phobius"/>
    </source>
</evidence>
<dbReference type="InterPro" id="IPR011701">
    <property type="entry name" value="MFS"/>
</dbReference>
<feature type="transmembrane region" description="Helical" evidence="4">
    <location>
        <begin position="390"/>
        <end position="411"/>
    </location>
</feature>
<feature type="transmembrane region" description="Helical" evidence="4">
    <location>
        <begin position="175"/>
        <end position="194"/>
    </location>
</feature>
<feature type="transmembrane region" description="Helical" evidence="4">
    <location>
        <begin position="319"/>
        <end position="340"/>
    </location>
</feature>
<keyword evidence="3 4" id="KW-0472">Membrane</keyword>
<dbReference type="Proteomes" id="UP000592820">
    <property type="component" value="Unassembled WGS sequence"/>
</dbReference>
<dbReference type="PROSITE" id="PS50850">
    <property type="entry name" value="MFS"/>
    <property type="match status" value="1"/>
</dbReference>
<name>A0A7W8P6Q8_9BURK</name>
<keyword evidence="2 4" id="KW-1133">Transmembrane helix</keyword>
<dbReference type="GO" id="GO:0022857">
    <property type="term" value="F:transmembrane transporter activity"/>
    <property type="evidence" value="ECO:0007669"/>
    <property type="project" value="InterPro"/>
</dbReference>
<feature type="transmembrane region" description="Helical" evidence="4">
    <location>
        <begin position="285"/>
        <end position="307"/>
    </location>
</feature>
<organism evidence="6 7">
    <name type="scientific">Paraburkholderia youngii</name>
    <dbReference type="NCBI Taxonomy" id="2782701"/>
    <lineage>
        <taxon>Bacteria</taxon>
        <taxon>Pseudomonadati</taxon>
        <taxon>Pseudomonadota</taxon>
        <taxon>Betaproteobacteria</taxon>
        <taxon>Burkholderiales</taxon>
        <taxon>Burkholderiaceae</taxon>
        <taxon>Paraburkholderia</taxon>
    </lineage>
</organism>
<dbReference type="SUPFAM" id="SSF103473">
    <property type="entry name" value="MFS general substrate transporter"/>
    <property type="match status" value="1"/>
</dbReference>
<sequence>MSHNDATSSIDHKSFNRSVVMDRPADLSSCTVGQPHAERADERQTGQLTTPMTVFFATAIGLIIINLFAAQPLTGPIATALNLPHALGGLVSMLPQFGYATGLVLLVPLVDLIENRRLIVRTLFCCALLLAVPMFARSAWVCLAALFLAGATSTVIQMLVPMAASMAPEAQRGRAVGNVMSGLMIGILLSRPLASVITAWAGWRAFYGTTALVNALLAGVLMRRLPYRAPPVITRYAALLRSLWTLLARERILQRRAVSAALAMGAFSAFWASVGLRLAQAPFGFSMHGIALFALAGASGAVVTPLAGQAGDRGHGRSALLFAHLLIIAALVLIAVAGSGGLGFAPQAHPRLAIAALVIGGAAIDTGVVIDQTLGRRAVNLMNPAARGRLNGLFVGAFMVGGALGAALSGAGWAVAGWRGVCGVGVAFAGAAFAYGVAGRSNRVGT</sequence>
<evidence type="ECO:0000313" key="6">
    <source>
        <dbReference type="EMBL" id="MBB5403693.1"/>
    </source>
</evidence>
<feature type="transmembrane region" description="Helical" evidence="4">
    <location>
        <begin position="257"/>
        <end position="279"/>
    </location>
</feature>